<dbReference type="InterPro" id="IPR037069">
    <property type="entry name" value="AcylCoA_DH/ox_N_sf"/>
</dbReference>
<keyword evidence="1" id="KW-0560">Oxidoreductase</keyword>
<dbReference type="GO" id="GO:0016627">
    <property type="term" value="F:oxidoreductase activity, acting on the CH-CH group of donors"/>
    <property type="evidence" value="ECO:0007669"/>
    <property type="project" value="InterPro"/>
</dbReference>
<dbReference type="PIRSF" id="PIRSF016578">
    <property type="entry name" value="HsaA"/>
    <property type="match status" value="1"/>
</dbReference>
<evidence type="ECO:0000313" key="3">
    <source>
        <dbReference type="EMBL" id="NMO95854.1"/>
    </source>
</evidence>
<sequence>MLFTQEEKEKVQNLSLEMDRTRTVHPELLELIYEKRWFHLFVPDQLQGHMMTLPEAVHIFKECSRLDGNLGWLVTIGAGGGFFAAYMQRDTAEEVYARRDAVISGSGTPGGTAVRVPGGYRVSGSWKYSSGSTYATAFTANAIIQDDEASSMKGAEESPVVRSFTFEPHQVEIQRDWNAFGLRATESHTITVKDAFVSESRTFSLDEPTAFRDEPIYQYPFLPFAQASFAAVALGIGRHFMELAYDIIEARTSHEELMEEWTRQEKQLLMAEAAFHQTIGQSWEILLAEGTLPENIGDNVTSVCVSAAALSQHACGKLFPMLGLLAAMEDHPVNICWRDLQTACQHTLLRTHS</sequence>
<dbReference type="EMBL" id="JABBPN010000006">
    <property type="protein sequence ID" value="NMO95854.1"/>
    <property type="molecule type" value="Genomic_DNA"/>
</dbReference>
<feature type="domain" description="Acyl-CoA dehydrogenase C-terminal" evidence="2">
    <location>
        <begin position="228"/>
        <end position="349"/>
    </location>
</feature>
<dbReference type="Gene3D" id="1.20.140.10">
    <property type="entry name" value="Butyryl-CoA Dehydrogenase, subunit A, domain 3"/>
    <property type="match status" value="1"/>
</dbReference>
<protein>
    <submittedName>
        <fullName evidence="3">Acyl-CoA dehydrogenase</fullName>
    </submittedName>
</protein>
<name>A0A848M8L8_PAELE</name>
<gene>
    <name evidence="3" type="ORF">HII30_08745</name>
</gene>
<dbReference type="Gene3D" id="2.40.110.10">
    <property type="entry name" value="Butyryl-CoA Dehydrogenase, subunit A, domain 2"/>
    <property type="match status" value="1"/>
</dbReference>
<evidence type="ECO:0000259" key="2">
    <source>
        <dbReference type="Pfam" id="PF08028"/>
    </source>
</evidence>
<keyword evidence="4" id="KW-1185">Reference proteome</keyword>
<organism evidence="3 4">
    <name type="scientific">Paenibacillus lemnae</name>
    <dbReference type="NCBI Taxonomy" id="1330551"/>
    <lineage>
        <taxon>Bacteria</taxon>
        <taxon>Bacillati</taxon>
        <taxon>Bacillota</taxon>
        <taxon>Bacilli</taxon>
        <taxon>Bacillales</taxon>
        <taxon>Paenibacillaceae</taxon>
        <taxon>Paenibacillus</taxon>
    </lineage>
</organism>
<dbReference type="InterPro" id="IPR046373">
    <property type="entry name" value="Acyl-CoA_Oxase/DH_mid-dom_sf"/>
</dbReference>
<dbReference type="InterPro" id="IPR013107">
    <property type="entry name" value="Acyl-CoA_DH_C"/>
</dbReference>
<proteinExistence type="predicted"/>
<dbReference type="AlphaFoldDB" id="A0A848M8L8"/>
<dbReference type="SUPFAM" id="SSF56645">
    <property type="entry name" value="Acyl-CoA dehydrogenase NM domain-like"/>
    <property type="match status" value="1"/>
</dbReference>
<dbReference type="Proteomes" id="UP000565468">
    <property type="component" value="Unassembled WGS sequence"/>
</dbReference>
<dbReference type="GO" id="GO:0050660">
    <property type="term" value="F:flavin adenine dinucleotide binding"/>
    <property type="evidence" value="ECO:0007669"/>
    <property type="project" value="InterPro"/>
</dbReference>
<evidence type="ECO:0000313" key="4">
    <source>
        <dbReference type="Proteomes" id="UP000565468"/>
    </source>
</evidence>
<reference evidence="3 4" key="1">
    <citation type="submission" date="2020-04" db="EMBL/GenBank/DDBJ databases">
        <title>Paenibacillus algicola sp. nov., a novel marine bacterium producing alginate lyase.</title>
        <authorList>
            <person name="Huang H."/>
        </authorList>
    </citation>
    <scope>NUCLEOTIDE SEQUENCE [LARGE SCALE GENOMIC DNA]</scope>
    <source>
        <strain evidence="3 4">L7-75</strain>
    </source>
</reference>
<dbReference type="Gene3D" id="1.10.540.10">
    <property type="entry name" value="Acyl-CoA dehydrogenase/oxidase, N-terminal domain"/>
    <property type="match status" value="1"/>
</dbReference>
<accession>A0A848M8L8</accession>
<dbReference type="RefSeq" id="WP_169504645.1">
    <property type="nucleotide sequence ID" value="NZ_JABBPN010000006.1"/>
</dbReference>
<dbReference type="InterPro" id="IPR009100">
    <property type="entry name" value="AcylCoA_DH/oxidase_NM_dom_sf"/>
</dbReference>
<comment type="caution">
    <text evidence="3">The sequence shown here is derived from an EMBL/GenBank/DDBJ whole genome shotgun (WGS) entry which is preliminary data.</text>
</comment>
<evidence type="ECO:0000256" key="1">
    <source>
        <dbReference type="ARBA" id="ARBA00023002"/>
    </source>
</evidence>
<dbReference type="Pfam" id="PF08028">
    <property type="entry name" value="Acyl-CoA_dh_2"/>
    <property type="match status" value="1"/>
</dbReference>
<dbReference type="InterPro" id="IPR036250">
    <property type="entry name" value="AcylCo_DH-like_C"/>
</dbReference>
<dbReference type="SUPFAM" id="SSF47203">
    <property type="entry name" value="Acyl-CoA dehydrogenase C-terminal domain-like"/>
    <property type="match status" value="1"/>
</dbReference>